<dbReference type="Proteomes" id="UP001243009">
    <property type="component" value="Unassembled WGS sequence"/>
</dbReference>
<evidence type="ECO:0000256" key="1">
    <source>
        <dbReference type="SAM" id="SignalP"/>
    </source>
</evidence>
<name>A0ABT9E5H9_9PROT</name>
<reference evidence="2 3" key="1">
    <citation type="submission" date="2023-08" db="EMBL/GenBank/DDBJ databases">
        <title>The draft genome sequence of Paracraurococcus sp. LOR1-02.</title>
        <authorList>
            <person name="Kingkaew E."/>
            <person name="Tanasupawat S."/>
        </authorList>
    </citation>
    <scope>NUCLEOTIDE SEQUENCE [LARGE SCALE GENOMIC DNA]</scope>
    <source>
        <strain evidence="2 3">LOR1-02</strain>
    </source>
</reference>
<evidence type="ECO:0000313" key="2">
    <source>
        <dbReference type="EMBL" id="MDO9711430.1"/>
    </source>
</evidence>
<feature type="chain" id="PRO_5046077440" evidence="1">
    <location>
        <begin position="18"/>
        <end position="192"/>
    </location>
</feature>
<protein>
    <submittedName>
        <fullName evidence="2">Uncharacterized protein</fullName>
    </submittedName>
</protein>
<organism evidence="2 3">
    <name type="scientific">Paracraurococcus lichenis</name>
    <dbReference type="NCBI Taxonomy" id="3064888"/>
    <lineage>
        <taxon>Bacteria</taxon>
        <taxon>Pseudomonadati</taxon>
        <taxon>Pseudomonadota</taxon>
        <taxon>Alphaproteobacteria</taxon>
        <taxon>Acetobacterales</taxon>
        <taxon>Roseomonadaceae</taxon>
        <taxon>Paracraurococcus</taxon>
    </lineage>
</organism>
<keyword evidence="3" id="KW-1185">Reference proteome</keyword>
<accession>A0ABT9E5H9</accession>
<proteinExistence type="predicted"/>
<evidence type="ECO:0000313" key="3">
    <source>
        <dbReference type="Proteomes" id="UP001243009"/>
    </source>
</evidence>
<comment type="caution">
    <text evidence="2">The sequence shown here is derived from an EMBL/GenBank/DDBJ whole genome shotgun (WGS) entry which is preliminary data.</text>
</comment>
<keyword evidence="1" id="KW-0732">Signal</keyword>
<dbReference type="RefSeq" id="WP_305106288.1">
    <property type="nucleotide sequence ID" value="NZ_JAUTWS010000028.1"/>
</dbReference>
<dbReference type="EMBL" id="JAUTWS010000028">
    <property type="protein sequence ID" value="MDO9711430.1"/>
    <property type="molecule type" value="Genomic_DNA"/>
</dbReference>
<gene>
    <name evidence="2" type="ORF">Q7A36_23990</name>
</gene>
<feature type="signal peptide" evidence="1">
    <location>
        <begin position="1"/>
        <end position="17"/>
    </location>
</feature>
<sequence>MTRWLALALLVPAAAWAQPKGDPDWPCPQRLVPVVSAAALWPEAGEGDWRAEPDVATLVGRIAPRAVEEREGVAAIEGFAAPLGVDRRRRLLPLAFAGALEETNAQRGQVIEQIRRFARHQRELAGRVRGLEAELRAAPPEAREELEQRHAFAAKTYTEAERTLRYACEVPVRLEARLGAYARALRAALPPE</sequence>